<evidence type="ECO:0008006" key="3">
    <source>
        <dbReference type="Google" id="ProtNLM"/>
    </source>
</evidence>
<dbReference type="Proteomes" id="UP000815325">
    <property type="component" value="Unassembled WGS sequence"/>
</dbReference>
<evidence type="ECO:0000313" key="2">
    <source>
        <dbReference type="Proteomes" id="UP000815325"/>
    </source>
</evidence>
<reference evidence="1" key="1">
    <citation type="submission" date="2017-08" db="EMBL/GenBank/DDBJ databases">
        <authorList>
            <person name="Polle J.E."/>
            <person name="Barry K."/>
            <person name="Cushman J."/>
            <person name="Schmutz J."/>
            <person name="Tran D."/>
            <person name="Hathwaick L.T."/>
            <person name="Yim W.C."/>
            <person name="Jenkins J."/>
            <person name="Mckie-Krisberg Z.M."/>
            <person name="Prochnik S."/>
            <person name="Lindquist E."/>
            <person name="Dockter R.B."/>
            <person name="Adam C."/>
            <person name="Molina H."/>
            <person name="Bunkerborg J."/>
            <person name="Jin E."/>
            <person name="Buchheim M."/>
            <person name="Magnuson J."/>
        </authorList>
    </citation>
    <scope>NUCLEOTIDE SEQUENCE</scope>
    <source>
        <strain evidence="1">CCAP 19/18</strain>
    </source>
</reference>
<protein>
    <recommendedName>
        <fullName evidence="3">Encoded protein</fullName>
    </recommendedName>
</protein>
<accession>A0ABQ7H8H5</accession>
<gene>
    <name evidence="1" type="ORF">DUNSADRAFT_1579</name>
</gene>
<evidence type="ECO:0000313" key="1">
    <source>
        <dbReference type="EMBL" id="KAF5843152.1"/>
    </source>
</evidence>
<comment type="caution">
    <text evidence="1">The sequence shown here is derived from an EMBL/GenBank/DDBJ whole genome shotgun (WGS) entry which is preliminary data.</text>
</comment>
<keyword evidence="2" id="KW-1185">Reference proteome</keyword>
<organism evidence="1 2">
    <name type="scientific">Dunaliella salina</name>
    <name type="common">Green alga</name>
    <name type="synonym">Protococcus salinus</name>
    <dbReference type="NCBI Taxonomy" id="3046"/>
    <lineage>
        <taxon>Eukaryota</taxon>
        <taxon>Viridiplantae</taxon>
        <taxon>Chlorophyta</taxon>
        <taxon>core chlorophytes</taxon>
        <taxon>Chlorophyceae</taxon>
        <taxon>CS clade</taxon>
        <taxon>Chlamydomonadales</taxon>
        <taxon>Dunaliellaceae</taxon>
        <taxon>Dunaliella</taxon>
    </lineage>
</organism>
<name>A0ABQ7H8H5_DUNSA</name>
<dbReference type="EMBL" id="MU069447">
    <property type="protein sequence ID" value="KAF5843152.1"/>
    <property type="molecule type" value="Genomic_DNA"/>
</dbReference>
<proteinExistence type="predicted"/>
<sequence length="86" mass="9247">MRAGASKDSLDANRIEKQTPPYVTLTTCWTVRTTIYPCLTIICITSLPACPATSVVCAQALHLDGQGQSRSVFKCSSSKCAHKLNS</sequence>